<organism evidence="3 4">
    <name type="scientific">candidate division WWE3 bacterium CG_4_10_14_0_2_um_filter_41_14</name>
    <dbReference type="NCBI Taxonomy" id="1975072"/>
    <lineage>
        <taxon>Bacteria</taxon>
        <taxon>Katanobacteria</taxon>
    </lineage>
</organism>
<dbReference type="PANTHER" id="PTHR28008">
    <property type="entry name" value="DOMAIN PROTEIN, PUTATIVE (AFU_ORTHOLOGUE AFUA_3G10980)-RELATED"/>
    <property type="match status" value="1"/>
</dbReference>
<keyword evidence="1" id="KW-0812">Transmembrane</keyword>
<evidence type="ECO:0000259" key="2">
    <source>
        <dbReference type="Pfam" id="PF04892"/>
    </source>
</evidence>
<evidence type="ECO:0000313" key="3">
    <source>
        <dbReference type="EMBL" id="PIZ47936.1"/>
    </source>
</evidence>
<dbReference type="Proteomes" id="UP000228920">
    <property type="component" value="Unassembled WGS sequence"/>
</dbReference>
<gene>
    <name evidence="3" type="ORF">COY32_00985</name>
</gene>
<sequence>MQFRNRLCHMVRFAPAVVWMGIIYYFSSLQNLQLEGDLSVYDFFLRKLAHMTEYGILTFLVWWGTDKRRDARTLLFAVSVAILYALTDEFHQTLVPTRDGKLFDIGVDIVGVIVSSLLIQYSHGGFIQKSRRYGKDRATNS</sequence>
<keyword evidence="1" id="KW-1133">Transmembrane helix</keyword>
<feature type="transmembrane region" description="Helical" evidence="1">
    <location>
        <begin position="107"/>
        <end position="127"/>
    </location>
</feature>
<evidence type="ECO:0000313" key="4">
    <source>
        <dbReference type="Proteomes" id="UP000228920"/>
    </source>
</evidence>
<dbReference type="EMBL" id="PFNL01000022">
    <property type="protein sequence ID" value="PIZ47936.1"/>
    <property type="molecule type" value="Genomic_DNA"/>
</dbReference>
<reference evidence="4" key="1">
    <citation type="submission" date="2017-09" db="EMBL/GenBank/DDBJ databases">
        <title>Depth-based differentiation of microbial function through sediment-hosted aquifers and enrichment of novel symbionts in the deep terrestrial subsurface.</title>
        <authorList>
            <person name="Probst A.J."/>
            <person name="Ladd B."/>
            <person name="Jarett J.K."/>
            <person name="Geller-Mcgrath D.E."/>
            <person name="Sieber C.M.K."/>
            <person name="Emerson J.B."/>
            <person name="Anantharaman K."/>
            <person name="Thomas B.C."/>
            <person name="Malmstrom R."/>
            <person name="Stieglmeier M."/>
            <person name="Klingl A."/>
            <person name="Woyke T."/>
            <person name="Ryan C.M."/>
            <person name="Banfield J.F."/>
        </authorList>
    </citation>
    <scope>NUCLEOTIDE SEQUENCE [LARGE SCALE GENOMIC DNA]</scope>
</reference>
<dbReference type="Pfam" id="PF04892">
    <property type="entry name" value="VanZ"/>
    <property type="match status" value="1"/>
</dbReference>
<evidence type="ECO:0000256" key="1">
    <source>
        <dbReference type="SAM" id="Phobius"/>
    </source>
</evidence>
<proteinExistence type="predicted"/>
<dbReference type="NCBIfam" id="NF037970">
    <property type="entry name" value="vanZ_1"/>
    <property type="match status" value="1"/>
</dbReference>
<protein>
    <recommendedName>
        <fullName evidence="2">VanZ-like domain-containing protein</fullName>
    </recommendedName>
</protein>
<name>A0A2M7TLG9_UNCKA</name>
<dbReference type="PANTHER" id="PTHR28008:SF1">
    <property type="entry name" value="DOMAIN PROTEIN, PUTATIVE (AFU_ORTHOLOGUE AFUA_3G10980)-RELATED"/>
    <property type="match status" value="1"/>
</dbReference>
<feature type="domain" description="VanZ-like" evidence="2">
    <location>
        <begin position="36"/>
        <end position="119"/>
    </location>
</feature>
<accession>A0A2M7TLG9</accession>
<comment type="caution">
    <text evidence="3">The sequence shown here is derived from an EMBL/GenBank/DDBJ whole genome shotgun (WGS) entry which is preliminary data.</text>
</comment>
<keyword evidence="1" id="KW-0472">Membrane</keyword>
<feature type="transmembrane region" description="Helical" evidence="1">
    <location>
        <begin position="7"/>
        <end position="27"/>
    </location>
</feature>
<feature type="transmembrane region" description="Helical" evidence="1">
    <location>
        <begin position="47"/>
        <end position="64"/>
    </location>
</feature>
<dbReference type="AlphaFoldDB" id="A0A2M7TLG9"/>
<dbReference type="InterPro" id="IPR006976">
    <property type="entry name" value="VanZ-like"/>
</dbReference>
<feature type="transmembrane region" description="Helical" evidence="1">
    <location>
        <begin position="71"/>
        <end position="87"/>
    </location>
</feature>